<feature type="transmembrane region" description="Helical" evidence="1">
    <location>
        <begin position="206"/>
        <end position="224"/>
    </location>
</feature>
<evidence type="ECO:0000256" key="1">
    <source>
        <dbReference type="SAM" id="Phobius"/>
    </source>
</evidence>
<keyword evidence="1" id="KW-0472">Membrane</keyword>
<reference evidence="2" key="1">
    <citation type="journal article" date="2020" name="Nature">
        <title>Giant virus diversity and host interactions through global metagenomics.</title>
        <authorList>
            <person name="Schulz F."/>
            <person name="Roux S."/>
            <person name="Paez-Espino D."/>
            <person name="Jungbluth S."/>
            <person name="Walsh D.A."/>
            <person name="Denef V.J."/>
            <person name="McMahon K.D."/>
            <person name="Konstantinidis K.T."/>
            <person name="Eloe-Fadrosh E.A."/>
            <person name="Kyrpides N.C."/>
            <person name="Woyke T."/>
        </authorList>
    </citation>
    <scope>NUCLEOTIDE SEQUENCE</scope>
    <source>
        <strain evidence="2">GVMAG-M-3300023174-75</strain>
    </source>
</reference>
<dbReference type="EMBL" id="MN739684">
    <property type="protein sequence ID" value="QHT20980.1"/>
    <property type="molecule type" value="Genomic_DNA"/>
</dbReference>
<protein>
    <submittedName>
        <fullName evidence="2">Uncharacterized protein</fullName>
    </submittedName>
</protein>
<name>A0A6C0DXD1_9ZZZZ</name>
<keyword evidence="1" id="KW-0812">Transmembrane</keyword>
<keyword evidence="1" id="KW-1133">Transmembrane helix</keyword>
<accession>A0A6C0DXD1</accession>
<proteinExistence type="predicted"/>
<feature type="transmembrane region" description="Helical" evidence="1">
    <location>
        <begin position="136"/>
        <end position="159"/>
    </location>
</feature>
<evidence type="ECO:0000313" key="2">
    <source>
        <dbReference type="EMBL" id="QHT20980.1"/>
    </source>
</evidence>
<feature type="transmembrane region" description="Helical" evidence="1">
    <location>
        <begin position="81"/>
        <end position="102"/>
    </location>
</feature>
<dbReference type="AlphaFoldDB" id="A0A6C0DXD1"/>
<sequence length="231" mass="26996">MNKSINYDMSYANLDISYANLDISSIKLDASYSIIYKLNTNKPKKTLFQRIIKLQKFLCFQATTLLVATLILSSLCKCYDILIYVSFGIFISILFMACYGLLLKYKVLASREFNEKYNNTIFCLWKNYVPCQEISFFTFMAIFTILWHMFFGFLALYYVKTFIKNSITTKYAYIVGYLLILLFFAINYNSAFKLYNNSLKCSVNEFNNGAFFSLFIVAGLMYYFETIKVSL</sequence>
<feature type="transmembrane region" description="Helical" evidence="1">
    <location>
        <begin position="171"/>
        <end position="194"/>
    </location>
</feature>
<feature type="transmembrane region" description="Helical" evidence="1">
    <location>
        <begin position="57"/>
        <end position="75"/>
    </location>
</feature>
<organism evidence="2">
    <name type="scientific">viral metagenome</name>
    <dbReference type="NCBI Taxonomy" id="1070528"/>
    <lineage>
        <taxon>unclassified sequences</taxon>
        <taxon>metagenomes</taxon>
        <taxon>organismal metagenomes</taxon>
    </lineage>
</organism>